<dbReference type="OrthoDB" id="1111222at2"/>
<evidence type="ECO:0000313" key="2">
    <source>
        <dbReference type="EMBL" id="POS01103.1"/>
    </source>
</evidence>
<keyword evidence="1" id="KW-0472">Membrane</keyword>
<gene>
    <name evidence="2" type="ORF">Q361_11449</name>
</gene>
<keyword evidence="3" id="KW-1185">Reference proteome</keyword>
<sequence length="437" mass="51100">MDKTLKIIIALFVLLLVSLGLIEYFKPKEIDWNHTYSTTDKIPFGLYVLDHQMKSLFPESNIKKVNKSFYEYVTGDSDYETTNTVEEIVPDTLDRELDSIVIESYDNTDYYNNTTQDTVSELKGLLFYVSEFSRIDKNSFEKILKFTALGNTTFISATDFPPMLKDSLGINSVLEMINKDSLTVTLCDNPTTHYKYNLGAENVYFNKYNIKTTTVLGYHLFKNKKVADFIKVKYKKGFFLIHTQPQAFINYYLLNKKNHYLYTEKVLSYLPKNIANVYWIGHTNLTEEELKELGILQFIKKTPPLLWAWRIFLLGLLLFIIFYAKRKQRIVPIIKPVTNTTVEFTKTIGNLYFQEGNHQNMIDKKIIYFLEKIRSEYYIDTSNLNEDFVEKLHQKTGKPLDDVKHLVKLINFHKSSKHQAIESDLIELNKAIEIILS</sequence>
<dbReference type="RefSeq" id="WP_103726734.1">
    <property type="nucleotide sequence ID" value="NZ_PQNY01000014.1"/>
</dbReference>
<comment type="caution">
    <text evidence="2">The sequence shown here is derived from an EMBL/GenBank/DDBJ whole genome shotgun (WGS) entry which is preliminary data.</text>
</comment>
<reference evidence="2 3" key="1">
    <citation type="submission" date="2018-01" db="EMBL/GenBank/DDBJ databases">
        <title>Genomic Encyclopedia of Type Strains, Phase I: the one thousand microbial genomes (KMG-I) project.</title>
        <authorList>
            <person name="Goeker M."/>
        </authorList>
    </citation>
    <scope>NUCLEOTIDE SEQUENCE [LARGE SCALE GENOMIC DNA]</scope>
    <source>
        <strain evidence="2 3">DSM 17960</strain>
    </source>
</reference>
<organism evidence="2 3">
    <name type="scientific">Flavobacterium croceum DSM 17960</name>
    <dbReference type="NCBI Taxonomy" id="1121886"/>
    <lineage>
        <taxon>Bacteria</taxon>
        <taxon>Pseudomonadati</taxon>
        <taxon>Bacteroidota</taxon>
        <taxon>Flavobacteriia</taxon>
        <taxon>Flavobacteriales</taxon>
        <taxon>Flavobacteriaceae</taxon>
        <taxon>Flavobacterium</taxon>
    </lineage>
</organism>
<accession>A0A2S4N6X5</accession>
<name>A0A2S4N6X5_9FLAO</name>
<dbReference type="Proteomes" id="UP000237056">
    <property type="component" value="Unassembled WGS sequence"/>
</dbReference>
<proteinExistence type="predicted"/>
<dbReference type="EMBL" id="PQNY01000014">
    <property type="protein sequence ID" value="POS01103.1"/>
    <property type="molecule type" value="Genomic_DNA"/>
</dbReference>
<dbReference type="AlphaFoldDB" id="A0A2S4N6X5"/>
<keyword evidence="1" id="KW-0812">Transmembrane</keyword>
<feature type="transmembrane region" description="Helical" evidence="1">
    <location>
        <begin position="306"/>
        <end position="324"/>
    </location>
</feature>
<keyword evidence="1" id="KW-1133">Transmembrane helix</keyword>
<evidence type="ECO:0000256" key="1">
    <source>
        <dbReference type="SAM" id="Phobius"/>
    </source>
</evidence>
<evidence type="ECO:0008006" key="4">
    <source>
        <dbReference type="Google" id="ProtNLM"/>
    </source>
</evidence>
<evidence type="ECO:0000313" key="3">
    <source>
        <dbReference type="Proteomes" id="UP000237056"/>
    </source>
</evidence>
<protein>
    <recommendedName>
        <fullName evidence="4">DUF4350 domain-containing protein</fullName>
    </recommendedName>
</protein>